<evidence type="ECO:0000313" key="1">
    <source>
        <dbReference type="EMBL" id="KAF7679665.1"/>
    </source>
</evidence>
<comment type="caution">
    <text evidence="1">The sequence shown here is derived from an EMBL/GenBank/DDBJ whole genome shotgun (WGS) entry which is preliminary data.</text>
</comment>
<evidence type="ECO:0000313" key="2">
    <source>
        <dbReference type="Proteomes" id="UP001516464"/>
    </source>
</evidence>
<dbReference type="InterPro" id="IPR031547">
    <property type="entry name" value="DUF5089"/>
</dbReference>
<dbReference type="Gene3D" id="1.20.5.110">
    <property type="match status" value="1"/>
</dbReference>
<sequence length="219" mass="25743">MDDDLYTLQKFKEHDEKHKKKETSAIDEQIQKRAAQIEEENYSMAKMARKKLEKSRHTQKATTSELLAQGEKLKHVKGDALTVNRNVRKGAKLTKQIRREGKLIPLHFSWWDKFVALFSKERRREIALAREMQENQELEEADYLEGSEEESEDISNLKGEEKTNAELKKIYKGLKGIKKEAKYQNREMKKQKSDIEKISRLNEHSEHVMSKTSAELKKI</sequence>
<dbReference type="SUPFAM" id="SSF58038">
    <property type="entry name" value="SNARE fusion complex"/>
    <property type="match status" value="1"/>
</dbReference>
<dbReference type="Proteomes" id="UP001516464">
    <property type="component" value="Unassembled WGS sequence"/>
</dbReference>
<dbReference type="EMBL" id="SBIQ01000347">
    <property type="protein sequence ID" value="KAF7679665.1"/>
    <property type="molecule type" value="Genomic_DNA"/>
</dbReference>
<proteinExistence type="predicted"/>
<keyword evidence="2" id="KW-1185">Reference proteome</keyword>
<protein>
    <submittedName>
        <fullName evidence="1">Uncharacterized protein</fullName>
    </submittedName>
</protein>
<reference evidence="1 2" key="1">
    <citation type="submission" date="2019-01" db="EMBL/GenBank/DDBJ databases">
        <title>Genomes sequencing and comparative genomics of infectious freshwater microsporidia, Cucumispora dikerogammari and Thelohania contejeani.</title>
        <authorList>
            <person name="Cormier A."/>
            <person name="Giraud I."/>
            <person name="Wattier R."/>
            <person name="Teixeira M."/>
            <person name="Grandjean F."/>
            <person name="Rigaud T."/>
            <person name="Cordaux R."/>
        </authorList>
    </citation>
    <scope>NUCLEOTIDE SEQUENCE [LARGE SCALE GENOMIC DNA]</scope>
    <source>
        <strain evidence="1">T1</strain>
        <tissue evidence="1">Spores</tissue>
    </source>
</reference>
<dbReference type="Pfam" id="PF17002">
    <property type="entry name" value="DUF5089"/>
    <property type="match status" value="1"/>
</dbReference>
<gene>
    <name evidence="1" type="ORF">TCON_2534</name>
</gene>
<organism evidence="1 2">
    <name type="scientific">Astathelohania contejeani</name>
    <dbReference type="NCBI Taxonomy" id="164912"/>
    <lineage>
        <taxon>Eukaryota</taxon>
        <taxon>Fungi</taxon>
        <taxon>Fungi incertae sedis</taxon>
        <taxon>Microsporidia</taxon>
        <taxon>Astathelohaniidae</taxon>
        <taxon>Astathelohania</taxon>
    </lineage>
</organism>
<accession>A0ABQ7HVQ6</accession>
<name>A0ABQ7HVQ6_9MICR</name>